<comment type="subcellular location">
    <subcellularLocation>
        <location evidence="1 6">Membrane</location>
        <topology evidence="1 6">Multi-pass membrane protein</topology>
    </subcellularLocation>
</comment>
<feature type="transmembrane region" description="Helical" evidence="7">
    <location>
        <begin position="394"/>
        <end position="414"/>
    </location>
</feature>
<dbReference type="Gene3D" id="1.20.1250.20">
    <property type="entry name" value="MFS general substrate transporter like domains"/>
    <property type="match status" value="1"/>
</dbReference>
<dbReference type="GO" id="GO:0022857">
    <property type="term" value="F:transmembrane transporter activity"/>
    <property type="evidence" value="ECO:0007669"/>
    <property type="project" value="InterPro"/>
</dbReference>
<evidence type="ECO:0000256" key="4">
    <source>
        <dbReference type="ARBA" id="ARBA00022989"/>
    </source>
</evidence>
<keyword evidence="6" id="KW-0813">Transport</keyword>
<feature type="transmembrane region" description="Helical" evidence="7">
    <location>
        <begin position="350"/>
        <end position="374"/>
    </location>
</feature>
<keyword evidence="3 6" id="KW-0812">Transmembrane</keyword>
<dbReference type="GO" id="GO:0006857">
    <property type="term" value="P:oligopeptide transport"/>
    <property type="evidence" value="ECO:0007669"/>
    <property type="project" value="InterPro"/>
</dbReference>
<dbReference type="InterPro" id="IPR018456">
    <property type="entry name" value="PTR2_symporter_CS"/>
</dbReference>
<evidence type="ECO:0000256" key="3">
    <source>
        <dbReference type="ARBA" id="ARBA00022692"/>
    </source>
</evidence>
<evidence type="ECO:0000256" key="5">
    <source>
        <dbReference type="ARBA" id="ARBA00023136"/>
    </source>
</evidence>
<dbReference type="PANTHER" id="PTHR11654">
    <property type="entry name" value="OLIGOPEPTIDE TRANSPORTER-RELATED"/>
    <property type="match status" value="1"/>
</dbReference>
<keyword evidence="5 7" id="KW-0472">Membrane</keyword>
<dbReference type="InterPro" id="IPR036259">
    <property type="entry name" value="MFS_trans_sf"/>
</dbReference>
<evidence type="ECO:0000256" key="7">
    <source>
        <dbReference type="SAM" id="Phobius"/>
    </source>
</evidence>
<comment type="similarity">
    <text evidence="2 6">Belongs to the major facilitator superfamily. Proton-dependent oligopeptide transporter (POT/PTR) (TC 2.A.17) family.</text>
</comment>
<evidence type="ECO:0000313" key="9">
    <source>
        <dbReference type="Proteomes" id="UP001054252"/>
    </source>
</evidence>
<evidence type="ECO:0000313" key="8">
    <source>
        <dbReference type="EMBL" id="GKV06357.1"/>
    </source>
</evidence>
<dbReference type="Proteomes" id="UP001054252">
    <property type="component" value="Unassembled WGS sequence"/>
</dbReference>
<gene>
    <name evidence="8" type="ORF">SLEP1_g18257</name>
</gene>
<keyword evidence="9" id="KW-1185">Reference proteome</keyword>
<comment type="caution">
    <text evidence="8">The sequence shown here is derived from an EMBL/GenBank/DDBJ whole genome shotgun (WGS) entry which is preliminary data.</text>
</comment>
<feature type="transmembrane region" description="Helical" evidence="7">
    <location>
        <begin position="6"/>
        <end position="27"/>
    </location>
</feature>
<evidence type="ECO:0000256" key="2">
    <source>
        <dbReference type="ARBA" id="ARBA00005982"/>
    </source>
</evidence>
<name>A0AAV5J5T4_9ROSI</name>
<dbReference type="EMBL" id="BPVZ01000025">
    <property type="protein sequence ID" value="GKV06357.1"/>
    <property type="molecule type" value="Genomic_DNA"/>
</dbReference>
<feature type="transmembrane region" description="Helical" evidence="7">
    <location>
        <begin position="73"/>
        <end position="91"/>
    </location>
</feature>
<feature type="transmembrane region" description="Helical" evidence="7">
    <location>
        <begin position="48"/>
        <end position="67"/>
    </location>
</feature>
<organism evidence="8 9">
    <name type="scientific">Rubroshorea leprosula</name>
    <dbReference type="NCBI Taxonomy" id="152421"/>
    <lineage>
        <taxon>Eukaryota</taxon>
        <taxon>Viridiplantae</taxon>
        <taxon>Streptophyta</taxon>
        <taxon>Embryophyta</taxon>
        <taxon>Tracheophyta</taxon>
        <taxon>Spermatophyta</taxon>
        <taxon>Magnoliopsida</taxon>
        <taxon>eudicotyledons</taxon>
        <taxon>Gunneridae</taxon>
        <taxon>Pentapetalae</taxon>
        <taxon>rosids</taxon>
        <taxon>malvids</taxon>
        <taxon>Malvales</taxon>
        <taxon>Dipterocarpaceae</taxon>
        <taxon>Rubroshorea</taxon>
    </lineage>
</organism>
<dbReference type="Pfam" id="PF00854">
    <property type="entry name" value="PTR2"/>
    <property type="match status" value="1"/>
</dbReference>
<keyword evidence="4 7" id="KW-1133">Transmembrane helix</keyword>
<feature type="transmembrane region" description="Helical" evidence="7">
    <location>
        <begin position="309"/>
        <end position="329"/>
    </location>
</feature>
<dbReference type="SUPFAM" id="SSF103473">
    <property type="entry name" value="MFS general substrate transporter"/>
    <property type="match status" value="1"/>
</dbReference>
<feature type="transmembrane region" description="Helical" evidence="7">
    <location>
        <begin position="191"/>
        <end position="211"/>
    </location>
</feature>
<proteinExistence type="inferred from homology"/>
<evidence type="ECO:0000256" key="6">
    <source>
        <dbReference type="RuleBase" id="RU003755"/>
    </source>
</evidence>
<sequence length="439" mass="48881">MGVFYAALYMNAIGIGGVKSSVSPFGASQFDITNRKEKQRKEDFFDRFFLIINIGSLLAVTVLAYVLDHIGKRWGYGCCSAAMLGAFFLFASGTKRYRYREQEGNPILQILQVLVAATQKCNIKCPSSERFLYENAPEELRLPITNRLRFLDKAAIITEKDGGMEEIMISPNPWRLSTVTKVEEVKKLSGLMPIWATTIMFWTVYAQIYSFSMQQAVTMDRSLGKIFQTPVGSFAIFLILSGILSLAIYDKLIRLLFWKSKKPQGLTNLQKIGIGLFFSILGMVTASLVEARRLLVVRATGGIGESLPISAFWLLPQFIFIGIAEAFTYSGQLDFFVTESPKGMKAIGSGLFHTTSAMGMFGTIILVAVVKTFTGRVGSQIWLAPRINDGRLDYFYGLVGLLSFVNMCMFLVCAKNYRGNAREGKQIVGDNHYSSEESA</sequence>
<protein>
    <submittedName>
        <fullName evidence="8">Uncharacterized protein</fullName>
    </submittedName>
</protein>
<dbReference type="AlphaFoldDB" id="A0AAV5J5T4"/>
<evidence type="ECO:0000256" key="1">
    <source>
        <dbReference type="ARBA" id="ARBA00004141"/>
    </source>
</evidence>
<reference evidence="8 9" key="1">
    <citation type="journal article" date="2021" name="Commun. Biol.">
        <title>The genome of Shorea leprosula (Dipterocarpaceae) highlights the ecological relevance of drought in aseasonal tropical rainforests.</title>
        <authorList>
            <person name="Ng K.K.S."/>
            <person name="Kobayashi M.J."/>
            <person name="Fawcett J.A."/>
            <person name="Hatakeyama M."/>
            <person name="Paape T."/>
            <person name="Ng C.H."/>
            <person name="Ang C.C."/>
            <person name="Tnah L.H."/>
            <person name="Lee C.T."/>
            <person name="Nishiyama T."/>
            <person name="Sese J."/>
            <person name="O'Brien M.J."/>
            <person name="Copetti D."/>
            <person name="Mohd Noor M.I."/>
            <person name="Ong R.C."/>
            <person name="Putra M."/>
            <person name="Sireger I.Z."/>
            <person name="Indrioko S."/>
            <person name="Kosugi Y."/>
            <person name="Izuno A."/>
            <person name="Isagi Y."/>
            <person name="Lee S.L."/>
            <person name="Shimizu K.K."/>
        </authorList>
    </citation>
    <scope>NUCLEOTIDE SEQUENCE [LARGE SCALE GENOMIC DNA]</scope>
    <source>
        <strain evidence="8">214</strain>
    </source>
</reference>
<dbReference type="GO" id="GO:0016020">
    <property type="term" value="C:membrane"/>
    <property type="evidence" value="ECO:0007669"/>
    <property type="project" value="UniProtKB-SubCell"/>
</dbReference>
<feature type="transmembrane region" description="Helical" evidence="7">
    <location>
        <begin position="231"/>
        <end position="249"/>
    </location>
</feature>
<accession>A0AAV5J5T4</accession>
<dbReference type="InterPro" id="IPR000109">
    <property type="entry name" value="POT_fam"/>
</dbReference>
<dbReference type="PROSITE" id="PS01023">
    <property type="entry name" value="PTR2_2"/>
    <property type="match status" value="1"/>
</dbReference>
<feature type="transmembrane region" description="Helical" evidence="7">
    <location>
        <begin position="269"/>
        <end position="289"/>
    </location>
</feature>